<dbReference type="Proteomes" id="UP000092445">
    <property type="component" value="Unassembled WGS sequence"/>
</dbReference>
<keyword evidence="2" id="KW-1185">Reference proteome</keyword>
<organism evidence="1 2">
    <name type="scientific">Glossina pallidipes</name>
    <name type="common">Tsetse fly</name>
    <dbReference type="NCBI Taxonomy" id="7398"/>
    <lineage>
        <taxon>Eukaryota</taxon>
        <taxon>Metazoa</taxon>
        <taxon>Ecdysozoa</taxon>
        <taxon>Arthropoda</taxon>
        <taxon>Hexapoda</taxon>
        <taxon>Insecta</taxon>
        <taxon>Pterygota</taxon>
        <taxon>Neoptera</taxon>
        <taxon>Endopterygota</taxon>
        <taxon>Diptera</taxon>
        <taxon>Brachycera</taxon>
        <taxon>Muscomorpha</taxon>
        <taxon>Hippoboscoidea</taxon>
        <taxon>Glossinidae</taxon>
        <taxon>Glossina</taxon>
    </lineage>
</organism>
<reference evidence="1" key="2">
    <citation type="submission" date="2020-05" db="UniProtKB">
        <authorList>
            <consortium name="EnsemblMetazoa"/>
        </authorList>
    </citation>
    <scope>IDENTIFICATION</scope>
    <source>
        <strain evidence="1">IAEA</strain>
    </source>
</reference>
<reference evidence="2" key="1">
    <citation type="submission" date="2014-03" db="EMBL/GenBank/DDBJ databases">
        <authorList>
            <person name="Aksoy S."/>
            <person name="Warren W."/>
            <person name="Wilson R.K."/>
        </authorList>
    </citation>
    <scope>NUCLEOTIDE SEQUENCE [LARGE SCALE GENOMIC DNA]</scope>
    <source>
        <strain evidence="2">IAEA</strain>
    </source>
</reference>
<evidence type="ECO:0000313" key="2">
    <source>
        <dbReference type="Proteomes" id="UP000092445"/>
    </source>
</evidence>
<dbReference type="EnsemblMetazoa" id="GPAI041119-RA">
    <property type="protein sequence ID" value="GPAI041119-PA"/>
    <property type="gene ID" value="GPAI041119"/>
</dbReference>
<dbReference type="AlphaFoldDB" id="A0A1B0ACH6"/>
<sequence>MMTSPLRVTWVQSLRGDELQTCLGEFDLDITGSVQEIRWRWAQFITEAHKPEVVTRLLELHTELEALTRQRSLSPASHARNGADELPPIEKGILHSTNAETLHVPVTTARPNSKMAPASHSNISTTIKNTSIIIQLVAPIGAAHPVFPTAADTRPIIERVEELAEVYSVDKDRLPATMVVMTRDRDLTWNRNNNQRWTAWEKFKTDFMKFFLSPRHLT</sequence>
<dbReference type="VEuPathDB" id="VectorBase:GPAI041119"/>
<name>A0A1B0ACH6_GLOPL</name>
<evidence type="ECO:0000313" key="1">
    <source>
        <dbReference type="EnsemblMetazoa" id="GPAI041119-PA"/>
    </source>
</evidence>
<protein>
    <submittedName>
        <fullName evidence="1">Uncharacterized protein</fullName>
    </submittedName>
</protein>
<proteinExistence type="predicted"/>
<accession>A0A1B0ACH6</accession>